<gene>
    <name evidence="2" type="primary">pap</name>
    <name evidence="2" type="ORF">N8I74_07635</name>
</gene>
<accession>A0ABY6DR88</accession>
<dbReference type="SUPFAM" id="SSF52540">
    <property type="entry name" value="P-loop containing nucleoside triphosphate hydrolases"/>
    <property type="match status" value="2"/>
</dbReference>
<dbReference type="InterPro" id="IPR022488">
    <property type="entry name" value="PPK2-related"/>
</dbReference>
<name>A0ABY6DR88_9NEIS</name>
<dbReference type="PANTHER" id="PTHR34383">
    <property type="entry name" value="POLYPHOSPHATE:AMP PHOSPHOTRANSFERASE-RELATED"/>
    <property type="match status" value="1"/>
</dbReference>
<feature type="domain" description="Polyphosphate kinase-2-related" evidence="1">
    <location>
        <begin position="268"/>
        <end position="492"/>
    </location>
</feature>
<feature type="domain" description="Polyphosphate kinase-2-related" evidence="1">
    <location>
        <begin position="12"/>
        <end position="232"/>
    </location>
</feature>
<dbReference type="Pfam" id="PF03976">
    <property type="entry name" value="PPK2"/>
    <property type="match status" value="2"/>
</dbReference>
<organism evidence="2 3">
    <name type="scientific">Chitiniphilus purpureus</name>
    <dbReference type="NCBI Taxonomy" id="2981137"/>
    <lineage>
        <taxon>Bacteria</taxon>
        <taxon>Pseudomonadati</taxon>
        <taxon>Pseudomonadota</taxon>
        <taxon>Betaproteobacteria</taxon>
        <taxon>Neisseriales</taxon>
        <taxon>Chitinibacteraceae</taxon>
        <taxon>Chitiniphilus</taxon>
    </lineage>
</organism>
<dbReference type="Gene3D" id="3.40.50.300">
    <property type="entry name" value="P-loop containing nucleotide triphosphate hydrolases"/>
    <property type="match status" value="2"/>
</dbReference>
<dbReference type="NCBIfam" id="TIGR03708">
    <property type="entry name" value="poly_P_AMP_trns"/>
    <property type="match status" value="1"/>
</dbReference>
<keyword evidence="3" id="KW-1185">Reference proteome</keyword>
<dbReference type="Proteomes" id="UP001061302">
    <property type="component" value="Chromosome"/>
</dbReference>
<protein>
    <submittedName>
        <fullName evidence="2">Polyphosphate:AMP phosphotransferase</fullName>
    </submittedName>
</protein>
<proteinExistence type="predicted"/>
<dbReference type="InterPro" id="IPR022489">
    <property type="entry name" value="PolyP_AMP_Tfrase"/>
</dbReference>
<evidence type="ECO:0000313" key="2">
    <source>
        <dbReference type="EMBL" id="UXY16876.1"/>
    </source>
</evidence>
<evidence type="ECO:0000313" key="3">
    <source>
        <dbReference type="Proteomes" id="UP001061302"/>
    </source>
</evidence>
<evidence type="ECO:0000259" key="1">
    <source>
        <dbReference type="Pfam" id="PF03976"/>
    </source>
</evidence>
<dbReference type="PANTHER" id="PTHR34383:SF3">
    <property type="entry name" value="POLYPHOSPHATE:AMP PHOSPHOTRANSFERASE"/>
    <property type="match status" value="1"/>
</dbReference>
<dbReference type="RefSeq" id="WP_263126287.1">
    <property type="nucleotide sequence ID" value="NZ_CP106753.1"/>
</dbReference>
<dbReference type="InterPro" id="IPR027417">
    <property type="entry name" value="P-loop_NTPase"/>
</dbReference>
<sequence length="494" mass="57061">MFEAAQLGHAVDKATFKNEEARLREGLLAAQLQLRQRADFPVVILLAGVPAAGKGETANLLLEWMDPRSIATHAFDTPSDEETARPPFWRFWRILPPKGNIAVLFGGWYADPLWHWQDGDEERMAQRIERIQRLEKMLADEGVLVLKFWLHLSRDKLKQRLKGLQADPRTAWRVTPEDKRFLKDYDRRIATCRTLLTRTNLAEAPWRVVEGWDANYRALSVCGQVLDALGHQLARESVKQRRVDAAPLVKSIDGVRLLDALRLEHPLAKPEYRDRLALAQGRFHGLMRSLAARRLSMVAVFEGMDAAGKGGAIRRVTAALDARQYRVVPIAAPTDEEMAQPYLWRFWRHVPPYGRLTVFDRSWYGRVLVERIEGYAAPAEWMRAYDEINDFEAQLTDAGVVVVKFWLAISQDEQLRRFQEREATGYKRFKITDEDWRNREKWDDYIQAASDMVERTNTPEAPWHLIGADNKYHARIAVLDAMCEALARRLKRED</sequence>
<reference evidence="2" key="1">
    <citation type="submission" date="2022-10" db="EMBL/GenBank/DDBJ databases">
        <title>Chitiniphilus purpureus sp. nov., a novel chitin-degrading bacterium isolated from crawfish pond sediment.</title>
        <authorList>
            <person name="Li K."/>
        </authorList>
    </citation>
    <scope>NUCLEOTIDE SEQUENCE</scope>
    <source>
        <strain evidence="2">CD1</strain>
    </source>
</reference>
<dbReference type="EMBL" id="CP106753">
    <property type="protein sequence ID" value="UXY16876.1"/>
    <property type="molecule type" value="Genomic_DNA"/>
</dbReference>